<sequence>MSSSKVEHEESQLADTSEETEKNDPLLKFPGTEFKTDSDSSEIGLAEVRLFNTEKKEMSVSIAGENESELKVLKLTQNDEKIDDDFIGKKPLTSIHIQQPQNNINVYECTARYEKWETLKTSDHPLVKKILDCLFETQSCSSDVSNPSDTILMVYNRCVGGINQLFRGASTDVNIFSDSKITSVIKCFEDLDEEDVQKSFFLMLLLIIVGEFFSAPAITLVDSAVIKLLGEDADRYGHQRMFGSLGWGLSMFLLGIALDRSTAFTNHPCGRPGEREKNYKICFFAFSVLMGGALISATQIAFRYDDDYEEKKREAEKATVDQEEDTDALEQEVARQLNLPTLAHSGSGARKPQVPKIKKENEQKLTQNDEKIDDDFIGKKPLTSIHIQQPQNNINVYEW</sequence>
<feature type="compositionally biased region" description="Basic and acidic residues" evidence="6">
    <location>
        <begin position="357"/>
        <end position="373"/>
    </location>
</feature>
<keyword evidence="4 7" id="KW-1133">Transmembrane helix</keyword>
<dbReference type="EMBL" id="JBBCAQ010000035">
    <property type="protein sequence ID" value="KAK7578044.1"/>
    <property type="molecule type" value="Genomic_DNA"/>
</dbReference>
<dbReference type="GO" id="GO:0016020">
    <property type="term" value="C:membrane"/>
    <property type="evidence" value="ECO:0007669"/>
    <property type="project" value="UniProtKB-SubCell"/>
</dbReference>
<reference evidence="9 10" key="1">
    <citation type="submission" date="2024-03" db="EMBL/GenBank/DDBJ databases">
        <title>Adaptation during the transition from Ophiocordyceps entomopathogen to insect associate is accompanied by gene loss and intensified selection.</title>
        <authorList>
            <person name="Ward C.M."/>
            <person name="Onetto C.A."/>
            <person name="Borneman A.R."/>
        </authorList>
    </citation>
    <scope>NUCLEOTIDE SEQUENCE [LARGE SCALE GENOMIC DNA]</scope>
    <source>
        <strain evidence="9">AWRI1</strain>
        <tissue evidence="9">Single Adult Female</tissue>
    </source>
</reference>
<proteinExistence type="inferred from homology"/>
<evidence type="ECO:0000313" key="10">
    <source>
        <dbReference type="Proteomes" id="UP001367676"/>
    </source>
</evidence>
<dbReference type="InterPro" id="IPR036259">
    <property type="entry name" value="MFS_trans_sf"/>
</dbReference>
<keyword evidence="10" id="KW-1185">Reference proteome</keyword>
<dbReference type="InterPro" id="IPR024989">
    <property type="entry name" value="MFS_assoc_dom"/>
</dbReference>
<organism evidence="9 10">
    <name type="scientific">Parthenolecanium corni</name>
    <dbReference type="NCBI Taxonomy" id="536013"/>
    <lineage>
        <taxon>Eukaryota</taxon>
        <taxon>Metazoa</taxon>
        <taxon>Ecdysozoa</taxon>
        <taxon>Arthropoda</taxon>
        <taxon>Hexapoda</taxon>
        <taxon>Insecta</taxon>
        <taxon>Pterygota</taxon>
        <taxon>Neoptera</taxon>
        <taxon>Paraneoptera</taxon>
        <taxon>Hemiptera</taxon>
        <taxon>Sternorrhyncha</taxon>
        <taxon>Coccoidea</taxon>
        <taxon>Coccidae</taxon>
        <taxon>Parthenolecanium</taxon>
    </lineage>
</organism>
<evidence type="ECO:0000313" key="9">
    <source>
        <dbReference type="EMBL" id="KAK7578044.1"/>
    </source>
</evidence>
<evidence type="ECO:0000256" key="5">
    <source>
        <dbReference type="ARBA" id="ARBA00023136"/>
    </source>
</evidence>
<comment type="caution">
    <text evidence="9">The sequence shown here is derived from an EMBL/GenBank/DDBJ whole genome shotgun (WGS) entry which is preliminary data.</text>
</comment>
<dbReference type="Pfam" id="PF12832">
    <property type="entry name" value="MFS_1_like"/>
    <property type="match status" value="1"/>
</dbReference>
<keyword evidence="3 7" id="KW-0812">Transmembrane</keyword>
<dbReference type="Proteomes" id="UP001367676">
    <property type="component" value="Unassembled WGS sequence"/>
</dbReference>
<evidence type="ECO:0000256" key="1">
    <source>
        <dbReference type="ARBA" id="ARBA00004141"/>
    </source>
</evidence>
<gene>
    <name evidence="9" type="ORF">V9T40_010249</name>
</gene>
<feature type="compositionally biased region" description="Basic and acidic residues" evidence="6">
    <location>
        <begin position="1"/>
        <end position="11"/>
    </location>
</feature>
<comment type="similarity">
    <text evidence="2">Belongs to the major facilitator superfamily. MFSD6 family.</text>
</comment>
<feature type="region of interest" description="Disordered" evidence="6">
    <location>
        <begin position="1"/>
        <end position="41"/>
    </location>
</feature>
<feature type="transmembrane region" description="Helical" evidence="7">
    <location>
        <begin position="200"/>
        <end position="221"/>
    </location>
</feature>
<evidence type="ECO:0000256" key="4">
    <source>
        <dbReference type="ARBA" id="ARBA00022989"/>
    </source>
</evidence>
<keyword evidence="5 7" id="KW-0472">Membrane</keyword>
<evidence type="ECO:0000256" key="3">
    <source>
        <dbReference type="ARBA" id="ARBA00022692"/>
    </source>
</evidence>
<dbReference type="Gene3D" id="1.20.1250.20">
    <property type="entry name" value="MFS general substrate transporter like domains"/>
    <property type="match status" value="1"/>
</dbReference>
<evidence type="ECO:0000259" key="8">
    <source>
        <dbReference type="Pfam" id="PF12832"/>
    </source>
</evidence>
<comment type="subcellular location">
    <subcellularLocation>
        <location evidence="1">Membrane</location>
        <topology evidence="1">Multi-pass membrane protein</topology>
    </subcellularLocation>
</comment>
<dbReference type="PANTHER" id="PTHR16172">
    <property type="entry name" value="MAJOR FACILITATOR SUPERFAMILY DOMAIN-CONTAINING PROTEIN 6-LIKE"/>
    <property type="match status" value="1"/>
</dbReference>
<name>A0AAN9TLI8_9HEMI</name>
<dbReference type="AlphaFoldDB" id="A0AAN9TLI8"/>
<protein>
    <recommendedName>
        <fullName evidence="8">Major facilitator superfamily associated domain-containing protein</fullName>
    </recommendedName>
</protein>
<dbReference type="InterPro" id="IPR051717">
    <property type="entry name" value="MFS_MFSD6"/>
</dbReference>
<evidence type="ECO:0000256" key="7">
    <source>
        <dbReference type="SAM" id="Phobius"/>
    </source>
</evidence>
<feature type="transmembrane region" description="Helical" evidence="7">
    <location>
        <begin position="241"/>
        <end position="258"/>
    </location>
</feature>
<evidence type="ECO:0000256" key="6">
    <source>
        <dbReference type="SAM" id="MobiDB-lite"/>
    </source>
</evidence>
<evidence type="ECO:0000256" key="2">
    <source>
        <dbReference type="ARBA" id="ARBA00005241"/>
    </source>
</evidence>
<feature type="transmembrane region" description="Helical" evidence="7">
    <location>
        <begin position="279"/>
        <end position="302"/>
    </location>
</feature>
<feature type="region of interest" description="Disordered" evidence="6">
    <location>
        <begin position="340"/>
        <end position="373"/>
    </location>
</feature>
<feature type="domain" description="Major facilitator superfamily associated" evidence="8">
    <location>
        <begin position="196"/>
        <end position="322"/>
    </location>
</feature>
<accession>A0AAN9TLI8</accession>
<dbReference type="PANTHER" id="PTHR16172:SF2">
    <property type="entry name" value="MAJOR FACILITATOR SUPERFAMILY DOMAIN-CONTAINING PROTEIN 6"/>
    <property type="match status" value="1"/>
</dbReference>